<dbReference type="PANTHER" id="PTHR10491">
    <property type="entry name" value="DTDP-4-DEHYDRORHAMNOSE REDUCTASE"/>
    <property type="match status" value="1"/>
</dbReference>
<dbReference type="PANTHER" id="PTHR10491:SF4">
    <property type="entry name" value="METHIONINE ADENOSYLTRANSFERASE 2 SUBUNIT BETA"/>
    <property type="match status" value="1"/>
</dbReference>
<dbReference type="Gene3D" id="3.90.25.10">
    <property type="entry name" value="UDP-galactose 4-epimerase, domain 1"/>
    <property type="match status" value="1"/>
</dbReference>
<organism evidence="8 9">
    <name type="scientific">Parahaliea maris</name>
    <dbReference type="NCBI Taxonomy" id="2716870"/>
    <lineage>
        <taxon>Bacteria</taxon>
        <taxon>Pseudomonadati</taxon>
        <taxon>Pseudomonadota</taxon>
        <taxon>Gammaproteobacteria</taxon>
        <taxon>Cellvibrionales</taxon>
        <taxon>Halieaceae</taxon>
        <taxon>Parahaliea</taxon>
    </lineage>
</organism>
<comment type="cofactor">
    <cofactor evidence="6">
        <name>Mg(2+)</name>
        <dbReference type="ChEBI" id="CHEBI:18420"/>
    </cofactor>
    <text evidence="6">Binds 1 Mg(2+) ion per monomer.</text>
</comment>
<gene>
    <name evidence="8" type="primary">rfbD</name>
    <name evidence="8" type="ORF">FV139_08410</name>
</gene>
<evidence type="ECO:0000256" key="1">
    <source>
        <dbReference type="ARBA" id="ARBA00004781"/>
    </source>
</evidence>
<evidence type="ECO:0000256" key="4">
    <source>
        <dbReference type="ARBA" id="ARBA00017099"/>
    </source>
</evidence>
<proteinExistence type="inferred from homology"/>
<sequence>MQRVVITGAGGQLGSELVASAPDVELLALGRDALDIADAAAVRQRIVGLRPDLVINAAAYTAVDRAESEPELARAINSDAPGYLAGACAEANARLIHVSTDFVFDGAASMPYLPDDKTDPLGVYGASKLAGERAVQHELPSALIVRTGWVYSRFGGNFVKTMLRLMAERNSLNVVCDQVGTPTWAAGLADAIWGFSQRPQLHGIYHWSDAGVCSWYDFAVAIAEEGLSRGLLPHPVDVQPIPAADYPTPARRPAYSVLDKSGSWRDLETRGDHWRVQLRRMLDELVAQSN</sequence>
<feature type="domain" description="RmlD-like substrate binding" evidence="7">
    <location>
        <begin position="3"/>
        <end position="285"/>
    </location>
</feature>
<dbReference type="Gene3D" id="3.40.50.720">
    <property type="entry name" value="NAD(P)-binding Rossmann-like Domain"/>
    <property type="match status" value="1"/>
</dbReference>
<evidence type="ECO:0000313" key="8">
    <source>
        <dbReference type="EMBL" id="TXS93655.1"/>
    </source>
</evidence>
<dbReference type="GO" id="GO:0005829">
    <property type="term" value="C:cytosol"/>
    <property type="evidence" value="ECO:0007669"/>
    <property type="project" value="TreeGrafter"/>
</dbReference>
<dbReference type="EC" id="1.1.1.133" evidence="3 6"/>
<keyword evidence="9" id="KW-1185">Reference proteome</keyword>
<dbReference type="InterPro" id="IPR005913">
    <property type="entry name" value="dTDP_dehydrorham_reduct"/>
</dbReference>
<dbReference type="UniPathway" id="UPA00281"/>
<evidence type="ECO:0000259" key="7">
    <source>
        <dbReference type="Pfam" id="PF04321"/>
    </source>
</evidence>
<comment type="catalytic activity">
    <reaction evidence="5 6">
        <text>dTDP-beta-L-rhamnose + NADP(+) = dTDP-4-dehydro-beta-L-rhamnose + NADPH + H(+)</text>
        <dbReference type="Rhea" id="RHEA:21796"/>
        <dbReference type="ChEBI" id="CHEBI:15378"/>
        <dbReference type="ChEBI" id="CHEBI:57510"/>
        <dbReference type="ChEBI" id="CHEBI:57783"/>
        <dbReference type="ChEBI" id="CHEBI:58349"/>
        <dbReference type="ChEBI" id="CHEBI:62830"/>
        <dbReference type="EC" id="1.1.1.133"/>
    </reaction>
</comment>
<comment type="pathway">
    <text evidence="1 6">Carbohydrate biosynthesis; dTDP-L-rhamnose biosynthesis.</text>
</comment>
<evidence type="ECO:0000256" key="6">
    <source>
        <dbReference type="RuleBase" id="RU364082"/>
    </source>
</evidence>
<evidence type="ECO:0000256" key="2">
    <source>
        <dbReference type="ARBA" id="ARBA00010944"/>
    </source>
</evidence>
<evidence type="ECO:0000256" key="5">
    <source>
        <dbReference type="ARBA" id="ARBA00048200"/>
    </source>
</evidence>
<comment type="caution">
    <text evidence="8">The sequence shown here is derived from an EMBL/GenBank/DDBJ whole genome shotgun (WGS) entry which is preliminary data.</text>
</comment>
<comment type="similarity">
    <text evidence="2 6">Belongs to the dTDP-4-dehydrorhamnose reductase family.</text>
</comment>
<name>A0A5C8ZYK7_9GAMM</name>
<dbReference type="GO" id="GO:0008831">
    <property type="term" value="F:dTDP-4-dehydrorhamnose reductase activity"/>
    <property type="evidence" value="ECO:0007669"/>
    <property type="project" value="UniProtKB-EC"/>
</dbReference>
<evidence type="ECO:0000313" key="9">
    <source>
        <dbReference type="Proteomes" id="UP000321039"/>
    </source>
</evidence>
<dbReference type="GO" id="GO:0019305">
    <property type="term" value="P:dTDP-rhamnose biosynthetic process"/>
    <property type="evidence" value="ECO:0007669"/>
    <property type="project" value="UniProtKB-UniPathway"/>
</dbReference>
<comment type="function">
    <text evidence="6">Catalyzes the reduction of dTDP-6-deoxy-L-lyxo-4-hexulose to yield dTDP-L-rhamnose.</text>
</comment>
<dbReference type="AlphaFoldDB" id="A0A5C8ZYK7"/>
<dbReference type="EMBL" id="VRZA01000003">
    <property type="protein sequence ID" value="TXS93655.1"/>
    <property type="molecule type" value="Genomic_DNA"/>
</dbReference>
<dbReference type="InterPro" id="IPR036291">
    <property type="entry name" value="NAD(P)-bd_dom_sf"/>
</dbReference>
<dbReference type="InterPro" id="IPR029903">
    <property type="entry name" value="RmlD-like-bd"/>
</dbReference>
<keyword evidence="6 8" id="KW-0560">Oxidoreductase</keyword>
<dbReference type="UniPathway" id="UPA00124"/>
<keyword evidence="6" id="KW-0521">NADP</keyword>
<accession>A0A5C8ZYK7</accession>
<dbReference type="SUPFAM" id="SSF51735">
    <property type="entry name" value="NAD(P)-binding Rossmann-fold domains"/>
    <property type="match status" value="1"/>
</dbReference>
<dbReference type="CDD" id="cd05254">
    <property type="entry name" value="dTDP_HR_like_SDR_e"/>
    <property type="match status" value="1"/>
</dbReference>
<dbReference type="NCBIfam" id="TIGR01214">
    <property type="entry name" value="rmlD"/>
    <property type="match status" value="1"/>
</dbReference>
<dbReference type="Proteomes" id="UP000321039">
    <property type="component" value="Unassembled WGS sequence"/>
</dbReference>
<protein>
    <recommendedName>
        <fullName evidence="4 6">dTDP-4-dehydrorhamnose reductase</fullName>
        <ecNumber evidence="3 6">1.1.1.133</ecNumber>
    </recommendedName>
</protein>
<reference evidence="8 9" key="1">
    <citation type="submission" date="2019-08" db="EMBL/GenBank/DDBJ databases">
        <title>Parahaliea maris sp. nov., isolated from the surface seawater.</title>
        <authorList>
            <person name="Liu Y."/>
        </authorList>
    </citation>
    <scope>NUCLEOTIDE SEQUENCE [LARGE SCALE GENOMIC DNA]</scope>
    <source>
        <strain evidence="8 9">HSLHS9</strain>
    </source>
</reference>
<dbReference type="Pfam" id="PF04321">
    <property type="entry name" value="RmlD_sub_bind"/>
    <property type="match status" value="1"/>
</dbReference>
<evidence type="ECO:0000256" key="3">
    <source>
        <dbReference type="ARBA" id="ARBA00012929"/>
    </source>
</evidence>
<dbReference type="GO" id="GO:0009243">
    <property type="term" value="P:O antigen biosynthetic process"/>
    <property type="evidence" value="ECO:0007669"/>
    <property type="project" value="UniProtKB-UniPathway"/>
</dbReference>